<reference evidence="1 2" key="1">
    <citation type="journal article" date="2018" name="Biotechnol. Biofuels">
        <title>Integrative visual omics of the white-rot fungus Polyporus brumalis exposes the biotechnological potential of its oxidative enzymes for delignifying raw plant biomass.</title>
        <authorList>
            <person name="Miyauchi S."/>
            <person name="Rancon A."/>
            <person name="Drula E."/>
            <person name="Hage H."/>
            <person name="Chaduli D."/>
            <person name="Favel A."/>
            <person name="Grisel S."/>
            <person name="Henrissat B."/>
            <person name="Herpoel-Gimbert I."/>
            <person name="Ruiz-Duenas F.J."/>
            <person name="Chevret D."/>
            <person name="Hainaut M."/>
            <person name="Lin J."/>
            <person name="Wang M."/>
            <person name="Pangilinan J."/>
            <person name="Lipzen A."/>
            <person name="Lesage-Meessen L."/>
            <person name="Navarro D."/>
            <person name="Riley R."/>
            <person name="Grigoriev I.V."/>
            <person name="Zhou S."/>
            <person name="Raouche S."/>
            <person name="Rosso M.N."/>
        </authorList>
    </citation>
    <scope>NUCLEOTIDE SEQUENCE [LARGE SCALE GENOMIC DNA]</scope>
    <source>
        <strain evidence="1 2">BRFM 1820</strain>
    </source>
</reference>
<sequence>MAIAYLTIPVDIERVFSRGRLLLPHVRNGLSAQSIRALLCLGEWSLLELIDDSDVEATVAKLGELEGDDEILLEDGWDKIVFRD</sequence>
<accession>A0A371DB49</accession>
<protein>
    <recommendedName>
        <fullName evidence="3">HAT C-terminal dimerisation domain-containing protein</fullName>
    </recommendedName>
</protein>
<keyword evidence="2" id="KW-1185">Reference proteome</keyword>
<proteinExistence type="predicted"/>
<organism evidence="1 2">
    <name type="scientific">Lentinus brumalis</name>
    <dbReference type="NCBI Taxonomy" id="2498619"/>
    <lineage>
        <taxon>Eukaryota</taxon>
        <taxon>Fungi</taxon>
        <taxon>Dikarya</taxon>
        <taxon>Basidiomycota</taxon>
        <taxon>Agaricomycotina</taxon>
        <taxon>Agaricomycetes</taxon>
        <taxon>Polyporales</taxon>
        <taxon>Polyporaceae</taxon>
        <taxon>Lentinus</taxon>
    </lineage>
</organism>
<evidence type="ECO:0000313" key="1">
    <source>
        <dbReference type="EMBL" id="RDX49753.1"/>
    </source>
</evidence>
<dbReference type="OrthoDB" id="3268424at2759"/>
<dbReference type="Proteomes" id="UP000256964">
    <property type="component" value="Unassembled WGS sequence"/>
</dbReference>
<dbReference type="AlphaFoldDB" id="A0A371DB49"/>
<name>A0A371DB49_9APHY</name>
<evidence type="ECO:0000313" key="2">
    <source>
        <dbReference type="Proteomes" id="UP000256964"/>
    </source>
</evidence>
<evidence type="ECO:0008006" key="3">
    <source>
        <dbReference type="Google" id="ProtNLM"/>
    </source>
</evidence>
<dbReference type="EMBL" id="KZ857403">
    <property type="protein sequence ID" value="RDX49753.1"/>
    <property type="molecule type" value="Genomic_DNA"/>
</dbReference>
<gene>
    <name evidence="1" type="ORF">OH76DRAFT_1482859</name>
</gene>